<feature type="non-terminal residue" evidence="1">
    <location>
        <position position="1"/>
    </location>
</feature>
<gene>
    <name evidence="1" type="primary">ORF128714</name>
</gene>
<dbReference type="AlphaFoldDB" id="A0A0B7AMV8"/>
<name>A0A0B7AMV8_9EUPU</name>
<reference evidence="1" key="1">
    <citation type="submission" date="2014-12" db="EMBL/GenBank/DDBJ databases">
        <title>Insight into the proteome of Arion vulgaris.</title>
        <authorList>
            <person name="Aradska J."/>
            <person name="Bulat T."/>
            <person name="Smidak R."/>
            <person name="Sarate P."/>
            <person name="Gangsoo J."/>
            <person name="Sialana F."/>
            <person name="Bilban M."/>
            <person name="Lubec G."/>
        </authorList>
    </citation>
    <scope>NUCLEOTIDE SEQUENCE</scope>
    <source>
        <tissue evidence="1">Skin</tissue>
    </source>
</reference>
<dbReference type="EMBL" id="HACG01035062">
    <property type="protein sequence ID" value="CEK81927.1"/>
    <property type="molecule type" value="Transcribed_RNA"/>
</dbReference>
<organism evidence="1">
    <name type="scientific">Arion vulgaris</name>
    <dbReference type="NCBI Taxonomy" id="1028688"/>
    <lineage>
        <taxon>Eukaryota</taxon>
        <taxon>Metazoa</taxon>
        <taxon>Spiralia</taxon>
        <taxon>Lophotrochozoa</taxon>
        <taxon>Mollusca</taxon>
        <taxon>Gastropoda</taxon>
        <taxon>Heterobranchia</taxon>
        <taxon>Euthyneura</taxon>
        <taxon>Panpulmonata</taxon>
        <taxon>Eupulmonata</taxon>
        <taxon>Stylommatophora</taxon>
        <taxon>Helicina</taxon>
        <taxon>Arionoidea</taxon>
        <taxon>Arionidae</taxon>
        <taxon>Arion</taxon>
    </lineage>
</organism>
<sequence length="106" mass="12022">SVQARQENEFLLQGATKSNCISKYLITELNDDVETMIDMTIDQEDMKSVIDMDSQKIIQRASNETSTNLLQTLDKVFNSKEGLLAAQDSVDVDKYRLMDKELEGLD</sequence>
<proteinExistence type="predicted"/>
<protein>
    <submittedName>
        <fullName evidence="1">Uncharacterized protein</fullName>
    </submittedName>
</protein>
<accession>A0A0B7AMV8</accession>
<evidence type="ECO:0000313" key="1">
    <source>
        <dbReference type="EMBL" id="CEK81927.1"/>
    </source>
</evidence>